<proteinExistence type="predicted"/>
<evidence type="ECO:0000313" key="1">
    <source>
        <dbReference type="EMBL" id="KAJ8882000.1"/>
    </source>
</evidence>
<reference evidence="1 2" key="1">
    <citation type="submission" date="2023-02" db="EMBL/GenBank/DDBJ databases">
        <title>LHISI_Scaffold_Assembly.</title>
        <authorList>
            <person name="Stuart O.P."/>
            <person name="Cleave R."/>
            <person name="Magrath M.J.L."/>
            <person name="Mikheyev A.S."/>
        </authorList>
    </citation>
    <scope>NUCLEOTIDE SEQUENCE [LARGE SCALE GENOMIC DNA]</scope>
    <source>
        <strain evidence="1">Daus_M_001</strain>
        <tissue evidence="1">Leg muscle</tissue>
    </source>
</reference>
<sequence>MAHSILRGLLSEIRNRKEFSIILDKTRDESRKRTDPKKYFWVYMKHLISQERDCFLLLKMFFVVSTSHFKISENNVMMVGATCLVLSKDSKPLCPTCWIVRVKSITSVINSYPMILQFLQSLTESNECVASKALGLYNLFSKGELSLGLQICLELFSATECLSVVLQKKQGKRNEDGFNHLWFEMDSKVVEDELIFPTLPRNSKKMPKRLQQSNYAAPSY</sequence>
<name>A0ABQ9HCD3_9NEOP</name>
<gene>
    <name evidence="1" type="ORF">PR048_018488</name>
</gene>
<evidence type="ECO:0008006" key="3">
    <source>
        <dbReference type="Google" id="ProtNLM"/>
    </source>
</evidence>
<protein>
    <recommendedName>
        <fullName evidence="3">DUF4371 domain-containing protein</fullName>
    </recommendedName>
</protein>
<accession>A0ABQ9HCD3</accession>
<organism evidence="1 2">
    <name type="scientific">Dryococelus australis</name>
    <dbReference type="NCBI Taxonomy" id="614101"/>
    <lineage>
        <taxon>Eukaryota</taxon>
        <taxon>Metazoa</taxon>
        <taxon>Ecdysozoa</taxon>
        <taxon>Arthropoda</taxon>
        <taxon>Hexapoda</taxon>
        <taxon>Insecta</taxon>
        <taxon>Pterygota</taxon>
        <taxon>Neoptera</taxon>
        <taxon>Polyneoptera</taxon>
        <taxon>Phasmatodea</taxon>
        <taxon>Verophasmatodea</taxon>
        <taxon>Anareolatae</taxon>
        <taxon>Phasmatidae</taxon>
        <taxon>Eurycanthinae</taxon>
        <taxon>Dryococelus</taxon>
    </lineage>
</organism>
<dbReference type="Proteomes" id="UP001159363">
    <property type="component" value="Chromosome 5"/>
</dbReference>
<keyword evidence="2" id="KW-1185">Reference proteome</keyword>
<dbReference type="EMBL" id="JARBHB010000006">
    <property type="protein sequence ID" value="KAJ8882000.1"/>
    <property type="molecule type" value="Genomic_DNA"/>
</dbReference>
<comment type="caution">
    <text evidence="1">The sequence shown here is derived from an EMBL/GenBank/DDBJ whole genome shotgun (WGS) entry which is preliminary data.</text>
</comment>
<evidence type="ECO:0000313" key="2">
    <source>
        <dbReference type="Proteomes" id="UP001159363"/>
    </source>
</evidence>